<reference evidence="4" key="1">
    <citation type="submission" date="2021-06" db="EMBL/GenBank/DDBJ databases">
        <authorList>
            <person name="Huq M.A."/>
        </authorList>
    </citation>
    <scope>NUCLEOTIDE SEQUENCE</scope>
    <source>
        <strain evidence="4">MAH-26</strain>
    </source>
</reference>
<feature type="chain" id="PRO_5038386754" evidence="1">
    <location>
        <begin position="22"/>
        <end position="832"/>
    </location>
</feature>
<evidence type="ECO:0000256" key="1">
    <source>
        <dbReference type="SAM" id="SignalP"/>
    </source>
</evidence>
<dbReference type="CDD" id="cd09603">
    <property type="entry name" value="M1_APN_like"/>
    <property type="match status" value="1"/>
</dbReference>
<name>A0A9E2W9A2_9BACT</name>
<evidence type="ECO:0000259" key="2">
    <source>
        <dbReference type="Pfam" id="PF01433"/>
    </source>
</evidence>
<dbReference type="EMBL" id="JAHSPG010000016">
    <property type="protein sequence ID" value="MBV4359776.1"/>
    <property type="molecule type" value="Genomic_DNA"/>
</dbReference>
<feature type="signal peptide" evidence="1">
    <location>
        <begin position="1"/>
        <end position="21"/>
    </location>
</feature>
<dbReference type="PANTHER" id="PTHR11533">
    <property type="entry name" value="PROTEASE M1 ZINC METALLOPROTEASE"/>
    <property type="match status" value="1"/>
</dbReference>
<dbReference type="Proteomes" id="UP000812270">
    <property type="component" value="Unassembled WGS sequence"/>
</dbReference>
<organism evidence="4 5">
    <name type="scientific">Pinibacter aurantiacus</name>
    <dbReference type="NCBI Taxonomy" id="2851599"/>
    <lineage>
        <taxon>Bacteria</taxon>
        <taxon>Pseudomonadati</taxon>
        <taxon>Bacteroidota</taxon>
        <taxon>Chitinophagia</taxon>
        <taxon>Chitinophagales</taxon>
        <taxon>Chitinophagaceae</taxon>
        <taxon>Pinibacter</taxon>
    </lineage>
</organism>
<dbReference type="AlphaFoldDB" id="A0A9E2W9A2"/>
<evidence type="ECO:0000259" key="3">
    <source>
        <dbReference type="Pfam" id="PF17900"/>
    </source>
</evidence>
<keyword evidence="5" id="KW-1185">Reference proteome</keyword>
<dbReference type="InterPro" id="IPR014782">
    <property type="entry name" value="Peptidase_M1_dom"/>
</dbReference>
<evidence type="ECO:0000313" key="4">
    <source>
        <dbReference type="EMBL" id="MBV4359776.1"/>
    </source>
</evidence>
<dbReference type="Pfam" id="PF17900">
    <property type="entry name" value="Peptidase_M1_N"/>
    <property type="match status" value="1"/>
</dbReference>
<evidence type="ECO:0000313" key="5">
    <source>
        <dbReference type="Proteomes" id="UP000812270"/>
    </source>
</evidence>
<dbReference type="GO" id="GO:0005737">
    <property type="term" value="C:cytoplasm"/>
    <property type="evidence" value="ECO:0007669"/>
    <property type="project" value="TreeGrafter"/>
</dbReference>
<gene>
    <name evidence="4" type="ORF">KTO63_21585</name>
</gene>
<protein>
    <submittedName>
        <fullName evidence="4">M1 family metallopeptidase</fullName>
    </submittedName>
</protein>
<proteinExistence type="predicted"/>
<accession>A0A9E2W9A2</accession>
<dbReference type="GO" id="GO:0070006">
    <property type="term" value="F:metalloaminopeptidase activity"/>
    <property type="evidence" value="ECO:0007669"/>
    <property type="project" value="TreeGrafter"/>
</dbReference>
<dbReference type="GO" id="GO:0008270">
    <property type="term" value="F:zinc ion binding"/>
    <property type="evidence" value="ECO:0007669"/>
    <property type="project" value="InterPro"/>
</dbReference>
<dbReference type="GO" id="GO:0005615">
    <property type="term" value="C:extracellular space"/>
    <property type="evidence" value="ECO:0007669"/>
    <property type="project" value="TreeGrafter"/>
</dbReference>
<dbReference type="GO" id="GO:0042277">
    <property type="term" value="F:peptide binding"/>
    <property type="evidence" value="ECO:0007669"/>
    <property type="project" value="TreeGrafter"/>
</dbReference>
<feature type="domain" description="Aminopeptidase N-like N-terminal" evidence="3">
    <location>
        <begin position="46"/>
        <end position="235"/>
    </location>
</feature>
<dbReference type="InterPro" id="IPR050344">
    <property type="entry name" value="Peptidase_M1_aminopeptidases"/>
</dbReference>
<keyword evidence="1" id="KW-0732">Signal</keyword>
<dbReference type="PANTHER" id="PTHR11533:SF174">
    <property type="entry name" value="PUROMYCIN-SENSITIVE AMINOPEPTIDASE-RELATED"/>
    <property type="match status" value="1"/>
</dbReference>
<dbReference type="RefSeq" id="WP_217794039.1">
    <property type="nucleotide sequence ID" value="NZ_JAHSPG010000016.1"/>
</dbReference>
<dbReference type="GO" id="GO:0043171">
    <property type="term" value="P:peptide catabolic process"/>
    <property type="evidence" value="ECO:0007669"/>
    <property type="project" value="TreeGrafter"/>
</dbReference>
<dbReference type="Pfam" id="PF01433">
    <property type="entry name" value="Peptidase_M1"/>
    <property type="match status" value="1"/>
</dbReference>
<sequence>MKRKLFLFTACGLLMLAQANAQSEATATTQPLMYQATATKINDLVHTKLEVAFDYDKSYMYGKAWITLQPHFYETDTLALDAKGMDIKKVAIVKGGATTPLKYEYDGWVLNIKLDKKYKGGEKYTVYIDYTAKPNDLKVKGSAAITDAKGLYFINPKGEEKDKPTQIWTQGETEANSVWCPTIDKPNQKTTDEISMTVPAKYVTLSNGLLISQKKNADGTRTDYWKMDLPHAPYLMFMGVGDYAVVKDKYGNKEVSYYVEKAYEPVARRIFGYTPEMMAFYKRITGVDYAWQKYSQIIGRDYVSGAMENTTATLHQESAQQDARELVDGNGWESTIAHELFHHWFGDLVTAESWSNLTVNESFANYSETLWDEYKHGKDAGDAQNYSDMRGYLQSNSEKKDLVRFYYADKEDMFDAVSYNKGGRILHMLRNYVGDSAFFKSLNNYLTTNKFKAAEAQNLRLAFEEVTGKDLNWYFNQWYYGAGHPKLNISYAYDDAAKQVTVSVKQTQDGDKVFRLPFAIDVYNGSAKVRYNVEMTEREQQFTFPYGKSKPELVNVDGDKILLCEKTDDKSLANFIHQYKFAGNYLDRREAIDACAKNADNTDAQALLKLAVNDRYFGLRNYALSKLKMDNTAIKDGFESTIANIAKTDKNTTVRAQAISLLAAYNKPEYKTLFEKSVTDSSYSVAGQALEALGKIDPAAALAKAQQLKAQPAKGKLMESISGVLIDAGSEADFDYVAGNFDKMPLSQAKMEMLQPLADYIAKVNNTALVKKGVDMIVEFRESIPAAYKSQLSPYINNMVLMGIAGKKKAQLAGANASAAQEQIDYIKSKAK</sequence>
<feature type="domain" description="Peptidase M1 membrane alanine aminopeptidase" evidence="2">
    <location>
        <begin position="274"/>
        <end position="478"/>
    </location>
</feature>
<comment type="caution">
    <text evidence="4">The sequence shown here is derived from an EMBL/GenBank/DDBJ whole genome shotgun (WGS) entry which is preliminary data.</text>
</comment>
<dbReference type="GO" id="GO:0016020">
    <property type="term" value="C:membrane"/>
    <property type="evidence" value="ECO:0007669"/>
    <property type="project" value="TreeGrafter"/>
</dbReference>
<dbReference type="InterPro" id="IPR045357">
    <property type="entry name" value="Aminopeptidase_N-like_N"/>
</dbReference>